<dbReference type="EMBL" id="JQCN01000064">
    <property type="protein sequence ID" value="KRN96793.1"/>
    <property type="molecule type" value="Genomic_DNA"/>
</dbReference>
<comment type="caution">
    <text evidence="2">The sequence shown here is derived from an EMBL/GenBank/DDBJ whole genome shotgun (WGS) entry which is preliminary data.</text>
</comment>
<feature type="region of interest" description="Disordered" evidence="1">
    <location>
        <begin position="195"/>
        <end position="226"/>
    </location>
</feature>
<feature type="compositionally biased region" description="Basic and acidic residues" evidence="1">
    <location>
        <begin position="198"/>
        <end position="209"/>
    </location>
</feature>
<feature type="compositionally biased region" description="Basic residues" evidence="1">
    <location>
        <begin position="210"/>
        <end position="226"/>
    </location>
</feature>
<name>A0A0R2L4V7_9LACO</name>
<gene>
    <name evidence="2" type="ORF">IV66_GL000655</name>
</gene>
<dbReference type="AlphaFoldDB" id="A0A0R2L4V7"/>
<evidence type="ECO:0000313" key="2">
    <source>
        <dbReference type="EMBL" id="KRN96793.1"/>
    </source>
</evidence>
<protein>
    <submittedName>
        <fullName evidence="2">Uncharacterized protein</fullName>
    </submittedName>
</protein>
<organism evidence="2 3">
    <name type="scientific">Ligilactobacillus pobuzihii</name>
    <dbReference type="NCBI Taxonomy" id="449659"/>
    <lineage>
        <taxon>Bacteria</taxon>
        <taxon>Bacillati</taxon>
        <taxon>Bacillota</taxon>
        <taxon>Bacilli</taxon>
        <taxon>Lactobacillales</taxon>
        <taxon>Lactobacillaceae</taxon>
        <taxon>Ligilactobacillus</taxon>
    </lineage>
</organism>
<evidence type="ECO:0000256" key="1">
    <source>
        <dbReference type="SAM" id="MobiDB-lite"/>
    </source>
</evidence>
<keyword evidence="3" id="KW-1185">Reference proteome</keyword>
<dbReference type="Proteomes" id="UP000051886">
    <property type="component" value="Unassembled WGS sequence"/>
</dbReference>
<proteinExistence type="predicted"/>
<reference evidence="2 3" key="1">
    <citation type="journal article" date="2015" name="Genome Announc.">
        <title>Expanding the biotechnology potential of lactobacilli through comparative genomics of 213 strains and associated genera.</title>
        <authorList>
            <person name="Sun Z."/>
            <person name="Harris H.M."/>
            <person name="McCann A."/>
            <person name="Guo C."/>
            <person name="Argimon S."/>
            <person name="Zhang W."/>
            <person name="Yang X."/>
            <person name="Jeffery I.B."/>
            <person name="Cooney J.C."/>
            <person name="Kagawa T.F."/>
            <person name="Liu W."/>
            <person name="Song Y."/>
            <person name="Salvetti E."/>
            <person name="Wrobel A."/>
            <person name="Rasinkangas P."/>
            <person name="Parkhill J."/>
            <person name="Rea M.C."/>
            <person name="O'Sullivan O."/>
            <person name="Ritari J."/>
            <person name="Douillard F.P."/>
            <person name="Paul Ross R."/>
            <person name="Yang R."/>
            <person name="Briner A.E."/>
            <person name="Felis G.E."/>
            <person name="de Vos W.M."/>
            <person name="Barrangou R."/>
            <person name="Klaenhammer T.R."/>
            <person name="Caufield P.W."/>
            <person name="Cui Y."/>
            <person name="Zhang H."/>
            <person name="O'Toole P.W."/>
        </authorList>
    </citation>
    <scope>NUCLEOTIDE SEQUENCE [LARGE SCALE GENOMIC DNA]</scope>
    <source>
        <strain evidence="2 3">NBRC 103219</strain>
    </source>
</reference>
<sequence>MNILKEPSQQTVQRILNEANENITKFQKSRFGLPFKKTMEADQINYVIASFTGAAYTGDGRTPKRWTAETVKNVISMYFPQFLVIDTDLLGQIVPLLVNYFTFLEHDQHYIKNSNALIKAAFVANSDLVAACMDPSDWPDGDIDDIVNGDLGEEFLNQTSPEELEQMKQAYTVLLQEQQQGTLASEDEKMLQILDGVLSHEDDRSDRAQTKSKGHPQMKLVKKPRK</sequence>
<evidence type="ECO:0000313" key="3">
    <source>
        <dbReference type="Proteomes" id="UP000051886"/>
    </source>
</evidence>
<accession>A0A0R2L4V7</accession>
<dbReference type="PATRIC" id="fig|449659.4.peg.661"/>